<protein>
    <submittedName>
        <fullName evidence="2">Uncharacterized protein</fullName>
    </submittedName>
</protein>
<keyword evidence="3" id="KW-1185">Reference proteome</keyword>
<organism evidence="2 3">
    <name type="scientific">Fomitopsis schrenkii</name>
    <name type="common">Brown rot fungus</name>
    <dbReference type="NCBI Taxonomy" id="2126942"/>
    <lineage>
        <taxon>Eukaryota</taxon>
        <taxon>Fungi</taxon>
        <taxon>Dikarya</taxon>
        <taxon>Basidiomycota</taxon>
        <taxon>Agaricomycotina</taxon>
        <taxon>Agaricomycetes</taxon>
        <taxon>Polyporales</taxon>
        <taxon>Fomitopsis</taxon>
    </lineage>
</organism>
<sequence length="583" mass="65083">MARPYEHELIYLASPSPPAKPTSPPGKPLLTYRPLLPRRPAETASSTVGHVRHATSRPFPYAPILVPATLPLLVYAYPPPAYYALPYSYAFRTPAVPCSTVMYPYVPLISRIQLDGPPAAPTSNLRAGQSRNGGRSREERADEAGARVAARAESGQYGGRAPRSGRRSVSPRRGRTTLRAAAEDSCGRPRSTVPLIDRLSSRERPRASIPLADRFTDPPASTNKARGRLTLEERLASPATSSEQSRAPSPSPPPSPLATPAVPASTAAAPLDRVPMTAFRLSRPDRDVNALRAIPGPTRALRDDNGRICYTTVPVRQDGELFWYLTVPFEDDTGIAALRLPWEKDDGPAPIVVPARLRLVPPGSVLLHHHWGPFCLALWKRYGPVHVTALMRQEEWDALLESRTLAEWADALRPGSNARRTLGPDPGEWTEDTLLRVGLVPASDEESEAFSWENDTFLFRRDFEQLAARLHEGLRNAPSHLRGTVWARARDSIRRMWGPELTYFPDVEEAAFLDSKDDLVCMRHWRAMARLVLQWDLPAQVRERVHLATGGPVRRLHQDLQEILDELARRELGREMHVFPWRR</sequence>
<feature type="region of interest" description="Disordered" evidence="1">
    <location>
        <begin position="117"/>
        <end position="269"/>
    </location>
</feature>
<feature type="compositionally biased region" description="Polar residues" evidence="1">
    <location>
        <begin position="121"/>
        <end position="132"/>
    </location>
</feature>
<dbReference type="HOGENOM" id="CLU_576226_0_0_1"/>
<feature type="compositionally biased region" description="Low complexity" evidence="1">
    <location>
        <begin position="146"/>
        <end position="162"/>
    </location>
</feature>
<dbReference type="OrthoDB" id="2803759at2759"/>
<dbReference type="InParanoid" id="S8DWM0"/>
<reference evidence="2 3" key="1">
    <citation type="journal article" date="2012" name="Science">
        <title>The Paleozoic origin of enzymatic lignin decomposition reconstructed from 31 fungal genomes.</title>
        <authorList>
            <person name="Floudas D."/>
            <person name="Binder M."/>
            <person name="Riley R."/>
            <person name="Barry K."/>
            <person name="Blanchette R.A."/>
            <person name="Henrissat B."/>
            <person name="Martinez A.T."/>
            <person name="Otillar R."/>
            <person name="Spatafora J.W."/>
            <person name="Yadav J.S."/>
            <person name="Aerts A."/>
            <person name="Benoit I."/>
            <person name="Boyd A."/>
            <person name="Carlson A."/>
            <person name="Copeland A."/>
            <person name="Coutinho P.M."/>
            <person name="de Vries R.P."/>
            <person name="Ferreira P."/>
            <person name="Findley K."/>
            <person name="Foster B."/>
            <person name="Gaskell J."/>
            <person name="Glotzer D."/>
            <person name="Gorecki P."/>
            <person name="Heitman J."/>
            <person name="Hesse C."/>
            <person name="Hori C."/>
            <person name="Igarashi K."/>
            <person name="Jurgens J.A."/>
            <person name="Kallen N."/>
            <person name="Kersten P."/>
            <person name="Kohler A."/>
            <person name="Kuees U."/>
            <person name="Kumar T.K.A."/>
            <person name="Kuo A."/>
            <person name="LaButti K."/>
            <person name="Larrondo L.F."/>
            <person name="Lindquist E."/>
            <person name="Ling A."/>
            <person name="Lombard V."/>
            <person name="Lucas S."/>
            <person name="Lundell T."/>
            <person name="Martin R."/>
            <person name="McLaughlin D.J."/>
            <person name="Morgenstern I."/>
            <person name="Morin E."/>
            <person name="Murat C."/>
            <person name="Nagy L.G."/>
            <person name="Nolan M."/>
            <person name="Ohm R.A."/>
            <person name="Patyshakuliyeva A."/>
            <person name="Rokas A."/>
            <person name="Ruiz-Duenas F.J."/>
            <person name="Sabat G."/>
            <person name="Salamov A."/>
            <person name="Samejima M."/>
            <person name="Schmutz J."/>
            <person name="Slot J.C."/>
            <person name="St John F."/>
            <person name="Stenlid J."/>
            <person name="Sun H."/>
            <person name="Sun S."/>
            <person name="Syed K."/>
            <person name="Tsang A."/>
            <person name="Wiebenga A."/>
            <person name="Young D."/>
            <person name="Pisabarro A."/>
            <person name="Eastwood D.C."/>
            <person name="Martin F."/>
            <person name="Cullen D."/>
            <person name="Grigoriev I.V."/>
            <person name="Hibbett D.S."/>
        </authorList>
    </citation>
    <scope>NUCLEOTIDE SEQUENCE</scope>
    <source>
        <strain evidence="3">FP-58527</strain>
    </source>
</reference>
<proteinExistence type="predicted"/>
<evidence type="ECO:0000313" key="3">
    <source>
        <dbReference type="Proteomes" id="UP000015241"/>
    </source>
</evidence>
<feature type="compositionally biased region" description="Low complexity" evidence="1">
    <location>
        <begin position="258"/>
        <end position="269"/>
    </location>
</feature>
<dbReference type="Proteomes" id="UP000015241">
    <property type="component" value="Unassembled WGS sequence"/>
</dbReference>
<dbReference type="EMBL" id="KE504175">
    <property type="protein sequence ID" value="EPS97526.1"/>
    <property type="molecule type" value="Genomic_DNA"/>
</dbReference>
<gene>
    <name evidence="2" type="ORF">FOMPIDRAFT_1052296</name>
</gene>
<dbReference type="AlphaFoldDB" id="S8DWM0"/>
<feature type="compositionally biased region" description="Basic residues" evidence="1">
    <location>
        <begin position="163"/>
        <end position="176"/>
    </location>
</feature>
<evidence type="ECO:0000256" key="1">
    <source>
        <dbReference type="SAM" id="MobiDB-lite"/>
    </source>
</evidence>
<feature type="compositionally biased region" description="Basic and acidic residues" evidence="1">
    <location>
        <begin position="135"/>
        <end position="145"/>
    </location>
</feature>
<accession>S8DWM0</accession>
<evidence type="ECO:0000313" key="2">
    <source>
        <dbReference type="EMBL" id="EPS97526.1"/>
    </source>
</evidence>
<name>S8DWM0_FOMSC</name>